<dbReference type="Proteomes" id="UP000032534">
    <property type="component" value="Unassembled WGS sequence"/>
</dbReference>
<dbReference type="AlphaFoldDB" id="A0A0D7WY37"/>
<protein>
    <submittedName>
        <fullName evidence="1">Uncharacterized protein</fullName>
    </submittedName>
</protein>
<proteinExistence type="predicted"/>
<dbReference type="OrthoDB" id="2666701at2"/>
<evidence type="ECO:0000313" key="1">
    <source>
        <dbReference type="EMBL" id="KJD42657.1"/>
    </source>
</evidence>
<evidence type="ECO:0000313" key="2">
    <source>
        <dbReference type="Proteomes" id="UP000032534"/>
    </source>
</evidence>
<name>A0A0D7WY37_9BACL</name>
<comment type="caution">
    <text evidence="1">The sequence shown here is derived from an EMBL/GenBank/DDBJ whole genome shotgun (WGS) entry which is preliminary data.</text>
</comment>
<keyword evidence="2" id="KW-1185">Reference proteome</keyword>
<dbReference type="EMBL" id="JTHP01000099">
    <property type="protein sequence ID" value="KJD42657.1"/>
    <property type="molecule type" value="Genomic_DNA"/>
</dbReference>
<organism evidence="1 2">
    <name type="scientific">Paenibacillus terrae</name>
    <dbReference type="NCBI Taxonomy" id="159743"/>
    <lineage>
        <taxon>Bacteria</taxon>
        <taxon>Bacillati</taxon>
        <taxon>Bacillota</taxon>
        <taxon>Bacilli</taxon>
        <taxon>Bacillales</taxon>
        <taxon>Paenibacillaceae</taxon>
        <taxon>Paenibacillus</taxon>
    </lineage>
</organism>
<accession>A0A0D7WY37</accession>
<sequence length="316" mass="36409">MYSDNDELFPLSDRHKIMANKEGILPNVLYFQATDMPQIWLWADWIQSDLTNDERYAVPELKIFTLSNEDAKLLIRNKVQFHLKEHNIQNTNLVHLLFCIRDVWPNPFIVESLINPSESNHKSFVKALATSPMLLLNVYQKGIHKESRYIENPVRVTAATALQKFNLIPEQSIAAFIEAKTALQNKMELNHRNFEWTDPMQATIATGIKSPKAPERKLRKSMEGLGHMVQSRPYPNLPEDLKEYHFWIADVGHSIMCIPTVLWDVAAKSTLDDMEVAAPVKYLIVNGYTIKDGYVTIDAPYDPVLGLDIDDEYYEY</sequence>
<reference evidence="1 2" key="1">
    <citation type="submission" date="2014-11" db="EMBL/GenBank/DDBJ databases">
        <title>Draft Genome Sequences of Paenibacillus polymyxa NRRL B-30509 and Paenibacillus terrae NRRL B-30644, Strains from a Poultry Environment that Produce Tridecaptin A and Paenicidins.</title>
        <authorList>
            <person name="van Belkum M.J."/>
            <person name="Lohans C.T."/>
            <person name="Vederas J.C."/>
        </authorList>
    </citation>
    <scope>NUCLEOTIDE SEQUENCE [LARGE SCALE GENOMIC DNA]</scope>
    <source>
        <strain evidence="1 2">NRRL B-30644</strain>
    </source>
</reference>
<dbReference type="PATRIC" id="fig|159743.3.peg.6006"/>
<dbReference type="RefSeq" id="WP_044649021.1">
    <property type="nucleotide sequence ID" value="NZ_JTHP01000099.1"/>
</dbReference>
<gene>
    <name evidence="1" type="ORF">QD47_26985</name>
</gene>